<sequence length="166" mass="17484">MGTTIMLFAVGLAGSFVFDRFHLPGGAMTGAMIAVVIFKSCGSITSPDMAHWVRFIVYGCVGVLVGNMYNPGMLDAVRDTWPMMLLSTGIILMAGLLCTWIAVRWGGLSVGGAYLATSPGGFNAVVALSGGTGAEAPMVMVYHLVRIYAIVLLSPIVAKMLSYLVK</sequence>
<evidence type="ECO:0000313" key="1">
    <source>
        <dbReference type="EMBL" id="SBW00372.1"/>
    </source>
</evidence>
<proteinExistence type="predicted"/>
<protein>
    <recommendedName>
        <fullName evidence="2">Ammonia monooxygenase</fullName>
    </recommendedName>
</protein>
<dbReference type="NCBIfam" id="TIGR03082">
    <property type="entry name" value="Gneg_AbrB_dup"/>
    <property type="match status" value="1"/>
</dbReference>
<dbReference type="EMBL" id="FLUP01000001">
    <property type="protein sequence ID" value="SBW00372.1"/>
    <property type="molecule type" value="Genomic_DNA"/>
</dbReference>
<dbReference type="PANTHER" id="PTHR38457">
    <property type="entry name" value="REGULATOR ABRB-RELATED"/>
    <property type="match status" value="1"/>
</dbReference>
<dbReference type="AlphaFoldDB" id="A0A212JLT0"/>
<dbReference type="InterPro" id="IPR017516">
    <property type="entry name" value="AbrB_dup"/>
</dbReference>
<evidence type="ECO:0008006" key="2">
    <source>
        <dbReference type="Google" id="ProtNLM"/>
    </source>
</evidence>
<dbReference type="InterPro" id="IPR007820">
    <property type="entry name" value="AbrB_fam"/>
</dbReference>
<gene>
    <name evidence="1" type="ORF">KM92DES2_11349</name>
</gene>
<accession>A0A212JLT0</accession>
<dbReference type="Pfam" id="PF05145">
    <property type="entry name" value="AbrB"/>
    <property type="match status" value="1"/>
</dbReference>
<dbReference type="GO" id="GO:0010468">
    <property type="term" value="P:regulation of gene expression"/>
    <property type="evidence" value="ECO:0007669"/>
    <property type="project" value="InterPro"/>
</dbReference>
<dbReference type="RefSeq" id="WP_192112144.1">
    <property type="nucleotide sequence ID" value="NZ_CABSIF010000006.1"/>
</dbReference>
<organism evidence="1">
    <name type="scientific">uncultured Desulfovibrio sp</name>
    <dbReference type="NCBI Taxonomy" id="167968"/>
    <lineage>
        <taxon>Bacteria</taxon>
        <taxon>Pseudomonadati</taxon>
        <taxon>Thermodesulfobacteriota</taxon>
        <taxon>Desulfovibrionia</taxon>
        <taxon>Desulfovibrionales</taxon>
        <taxon>Desulfovibrionaceae</taxon>
        <taxon>Desulfovibrio</taxon>
        <taxon>environmental samples</taxon>
    </lineage>
</organism>
<dbReference type="PANTHER" id="PTHR38457:SF1">
    <property type="entry name" value="REGULATOR ABRB-RELATED"/>
    <property type="match status" value="1"/>
</dbReference>
<name>A0A212JLT0_9BACT</name>
<reference evidence="1" key="1">
    <citation type="submission" date="2016-04" db="EMBL/GenBank/DDBJ databases">
        <authorList>
            <person name="Evans L.H."/>
            <person name="Alamgir A."/>
            <person name="Owens N."/>
            <person name="Weber N.D."/>
            <person name="Virtaneva K."/>
            <person name="Barbian K."/>
            <person name="Babar A."/>
            <person name="Rosenke K."/>
        </authorList>
    </citation>
    <scope>NUCLEOTIDE SEQUENCE</scope>
    <source>
        <strain evidence="1">92-2</strain>
    </source>
</reference>
<dbReference type="GO" id="GO:0016020">
    <property type="term" value="C:membrane"/>
    <property type="evidence" value="ECO:0007669"/>
    <property type="project" value="InterPro"/>
</dbReference>